<gene>
    <name evidence="4" type="ordered locus">TOL2_C26150</name>
</gene>
<dbReference type="SUPFAM" id="SSF143990">
    <property type="entry name" value="YbiA-like"/>
    <property type="match status" value="1"/>
</dbReference>
<dbReference type="Proteomes" id="UP000007347">
    <property type="component" value="Chromosome"/>
</dbReference>
<sequence length="195" mass="22853">MSLSIRKYKKNECITFKSTKRKHGGLSNMAPGFPLFIKGVKIKTSEALYQALRFPDYPHIQKKIISYSSPISAKKYGRTQIERTRSDWDFHRFKIMKFCIELKLYQNMNTFSEALYDTNGLPIVEYTDKDKVWGAIQEGPFYIGTNALGRLLMELREKLKANTFKLTIPKIPNFKFLGEQIHFDQFNVIHEDRLL</sequence>
<organism evidence="4 5">
    <name type="scientific">Desulfobacula toluolica (strain DSM 7467 / Tol2)</name>
    <dbReference type="NCBI Taxonomy" id="651182"/>
    <lineage>
        <taxon>Bacteria</taxon>
        <taxon>Pseudomonadati</taxon>
        <taxon>Thermodesulfobacteriota</taxon>
        <taxon>Desulfobacteria</taxon>
        <taxon>Desulfobacterales</taxon>
        <taxon>Desulfobacteraceae</taxon>
        <taxon>Desulfobacula</taxon>
    </lineage>
</organism>
<evidence type="ECO:0000313" key="4">
    <source>
        <dbReference type="EMBL" id="CCK80774.1"/>
    </source>
</evidence>
<dbReference type="CDD" id="cd15457">
    <property type="entry name" value="NADAR"/>
    <property type="match status" value="1"/>
</dbReference>
<evidence type="ECO:0000256" key="2">
    <source>
        <dbReference type="ARBA" id="ARBA00000751"/>
    </source>
</evidence>
<dbReference type="EMBL" id="FO203503">
    <property type="protein sequence ID" value="CCK80774.1"/>
    <property type="molecule type" value="Genomic_DNA"/>
</dbReference>
<dbReference type="Gene3D" id="1.10.357.40">
    <property type="entry name" value="YbiA-like"/>
    <property type="match status" value="1"/>
</dbReference>
<name>K0N9V4_DESTT</name>
<dbReference type="InterPro" id="IPR012816">
    <property type="entry name" value="NADAR"/>
</dbReference>
<dbReference type="KEGG" id="dto:TOL2_C26150"/>
<dbReference type="InterPro" id="IPR037238">
    <property type="entry name" value="YbiA-like_sf"/>
</dbReference>
<evidence type="ECO:0000259" key="3">
    <source>
        <dbReference type="Pfam" id="PF08719"/>
    </source>
</evidence>
<evidence type="ECO:0000256" key="1">
    <source>
        <dbReference type="ARBA" id="ARBA00000022"/>
    </source>
</evidence>
<comment type="catalytic activity">
    <reaction evidence="2">
        <text>2,5-diamino-6-hydroxy-4-(5-phosphoribosylamino)-pyrimidine + H2O = 2,5,6-triamino-4-hydroxypyrimidine + D-ribose 5-phosphate</text>
        <dbReference type="Rhea" id="RHEA:23436"/>
        <dbReference type="ChEBI" id="CHEBI:15377"/>
        <dbReference type="ChEBI" id="CHEBI:58614"/>
        <dbReference type="ChEBI" id="CHEBI:78346"/>
        <dbReference type="ChEBI" id="CHEBI:137796"/>
    </reaction>
</comment>
<protein>
    <submittedName>
        <fullName evidence="4">Conserved uncharacterized protein, DUF1768</fullName>
    </submittedName>
</protein>
<keyword evidence="5" id="KW-1185">Reference proteome</keyword>
<comment type="catalytic activity">
    <reaction evidence="1">
        <text>5-amino-6-(5-phospho-D-ribosylamino)uracil + H2O = 5,6-diaminouracil + D-ribose 5-phosphate</text>
        <dbReference type="Rhea" id="RHEA:55020"/>
        <dbReference type="ChEBI" id="CHEBI:15377"/>
        <dbReference type="ChEBI" id="CHEBI:46252"/>
        <dbReference type="ChEBI" id="CHEBI:58453"/>
        <dbReference type="ChEBI" id="CHEBI:78346"/>
    </reaction>
</comment>
<accession>K0N9V4</accession>
<reference evidence="4 5" key="1">
    <citation type="journal article" date="2013" name="Environ. Microbiol.">
        <title>Complete genome, catabolic sub-proteomes and key-metabolites of Desulfobacula toluolica Tol2, a marine, aromatic compound-degrading, sulfate-reducing bacterium.</title>
        <authorList>
            <person name="Wohlbrand L."/>
            <person name="Jacob J.H."/>
            <person name="Kube M."/>
            <person name="Mussmann M."/>
            <person name="Jarling R."/>
            <person name="Beck A."/>
            <person name="Amann R."/>
            <person name="Wilkes H."/>
            <person name="Reinhardt R."/>
            <person name="Rabus R."/>
        </authorList>
    </citation>
    <scope>NUCLEOTIDE SEQUENCE [LARGE SCALE GENOMIC DNA]</scope>
    <source>
        <strain evidence="5">DSM 7467 / Tol2</strain>
    </source>
</reference>
<dbReference type="HOGENOM" id="CLU_084247_3_0_7"/>
<dbReference type="OrthoDB" id="164285at2"/>
<dbReference type="STRING" id="651182.TOL2_C26150"/>
<proteinExistence type="predicted"/>
<evidence type="ECO:0000313" key="5">
    <source>
        <dbReference type="Proteomes" id="UP000007347"/>
    </source>
</evidence>
<dbReference type="PATRIC" id="fig|651182.5.peg.3075"/>
<feature type="domain" description="NADAR" evidence="3">
    <location>
        <begin position="16"/>
        <end position="160"/>
    </location>
</feature>
<dbReference type="RefSeq" id="WP_014958074.1">
    <property type="nucleotide sequence ID" value="NC_018645.1"/>
</dbReference>
<dbReference type="AlphaFoldDB" id="K0N9V4"/>
<dbReference type="Pfam" id="PF08719">
    <property type="entry name" value="NADAR"/>
    <property type="match status" value="1"/>
</dbReference>